<evidence type="ECO:0000313" key="2">
    <source>
        <dbReference type="Proteomes" id="UP000315017"/>
    </source>
</evidence>
<sequence>MNDPAETAIRRRHLRAPQGDEESLIEPALNEVPALVARNRRGLGRSDSASIFGSPLADFRSEARVNLAAAARQYTSAYRDVSAPTFSPETNIVLAGHQPELFHPGVWLKNFVLSEIARQPNTLSINLTVDNDTAGSASIRIPAGSRENPHYEEVPIDEPGENIPFEERRIVSAQAVRDFAVRLRQKFDPSQWFKTGHSPALLVDQLWKYLELPKNGDTPFPLGETLARARHRLEQDFGLSTLELPLSHVVCTFEFRSFALHLFLNLPRLREVYNRSLDEYREVNKIRSYSHPVPALEAGADWFEAPFWIWTAENPRRQRLFVHQQHAANGEVTLKISNGNQQEWKLSGRESDFSLVEQWEALESRGVKIRPRALITTMYARLILRDLFIHGIGGAKYDELTDVIIRRFFHIEPPAYLTVTGTVRLPIDRPPVTADDLRREKRLLRDTEYRPEAFLGELAEPLRPEFAAASKQRDELLESRQFDFRRVPKETHHQLDTLRSDLANMLSGVRQSHAEKLAQTQQQLTHKKILGSREFSFVLFPADELPETLAKMATGPLSPKR</sequence>
<evidence type="ECO:0000313" key="1">
    <source>
        <dbReference type="EMBL" id="QDU27703.1"/>
    </source>
</evidence>
<proteinExistence type="predicted"/>
<organism evidence="1 2">
    <name type="scientific">Anatilimnocola aggregata</name>
    <dbReference type="NCBI Taxonomy" id="2528021"/>
    <lineage>
        <taxon>Bacteria</taxon>
        <taxon>Pseudomonadati</taxon>
        <taxon>Planctomycetota</taxon>
        <taxon>Planctomycetia</taxon>
        <taxon>Pirellulales</taxon>
        <taxon>Pirellulaceae</taxon>
        <taxon>Anatilimnocola</taxon>
    </lineage>
</organism>
<dbReference type="Proteomes" id="UP000315017">
    <property type="component" value="Chromosome"/>
</dbReference>
<dbReference type="AlphaFoldDB" id="A0A517YBR9"/>
<dbReference type="OrthoDB" id="255440at2"/>
<dbReference type="EMBL" id="CP036274">
    <property type="protein sequence ID" value="QDU27703.1"/>
    <property type="molecule type" value="Genomic_DNA"/>
</dbReference>
<gene>
    <name evidence="1" type="ORF">ETAA8_27920</name>
</gene>
<accession>A0A517YBR9</accession>
<keyword evidence="2" id="KW-1185">Reference proteome</keyword>
<dbReference type="KEGG" id="aagg:ETAA8_27920"/>
<protein>
    <submittedName>
        <fullName evidence="1">Uncharacterized protein</fullName>
    </submittedName>
</protein>
<reference evidence="1 2" key="1">
    <citation type="submission" date="2019-02" db="EMBL/GenBank/DDBJ databases">
        <title>Deep-cultivation of Planctomycetes and their phenomic and genomic characterization uncovers novel biology.</title>
        <authorList>
            <person name="Wiegand S."/>
            <person name="Jogler M."/>
            <person name="Boedeker C."/>
            <person name="Pinto D."/>
            <person name="Vollmers J."/>
            <person name="Rivas-Marin E."/>
            <person name="Kohn T."/>
            <person name="Peeters S.H."/>
            <person name="Heuer A."/>
            <person name="Rast P."/>
            <person name="Oberbeckmann S."/>
            <person name="Bunk B."/>
            <person name="Jeske O."/>
            <person name="Meyerdierks A."/>
            <person name="Storesund J.E."/>
            <person name="Kallscheuer N."/>
            <person name="Luecker S."/>
            <person name="Lage O.M."/>
            <person name="Pohl T."/>
            <person name="Merkel B.J."/>
            <person name="Hornburger P."/>
            <person name="Mueller R.-W."/>
            <person name="Bruemmer F."/>
            <person name="Labrenz M."/>
            <person name="Spormann A.M."/>
            <person name="Op den Camp H."/>
            <person name="Overmann J."/>
            <person name="Amann R."/>
            <person name="Jetten M.S.M."/>
            <person name="Mascher T."/>
            <person name="Medema M.H."/>
            <person name="Devos D.P."/>
            <person name="Kaster A.-K."/>
            <person name="Ovreas L."/>
            <person name="Rohde M."/>
            <person name="Galperin M.Y."/>
            <person name="Jogler C."/>
        </authorList>
    </citation>
    <scope>NUCLEOTIDE SEQUENCE [LARGE SCALE GENOMIC DNA]</scope>
    <source>
        <strain evidence="1 2">ETA_A8</strain>
    </source>
</reference>
<dbReference type="RefSeq" id="WP_145088769.1">
    <property type="nucleotide sequence ID" value="NZ_CP036274.1"/>
</dbReference>
<name>A0A517YBR9_9BACT</name>